<keyword evidence="3" id="KW-1185">Reference proteome</keyword>
<dbReference type="PANTHER" id="PTHR33710">
    <property type="entry name" value="BNAC02G09200D PROTEIN"/>
    <property type="match status" value="1"/>
</dbReference>
<sequence length="380" mass="43117">MNAIILSWNLRGMGRPEKVRALINLLGEVRCNVCFIHETKLGAMKPCLANRLQGRRFGGLAWSPAEGASGGLVSLWDESFFVAETTVVNRRFIAVTGTLVSVSKQCCFINLYAPNEPGDRRIIFEEISVLISNAQCPVVVGGDFNVVLDESERQGSAEWVDRGAMLKDFIYQNALVDLPLLGDRFTWFRGGASKAASRIDRILMSQDFVYWFPMVTQRALRKSLSDHKAIVVGEAIAKGSSGSFKLFSHWLDVSEVIHLIENVVSTVRGKKLSLILKKVREAIKEWVSNFRASKQNKISVLKDKITALEEQVRGSGYNAELGSALKTLKNDLWAAYRREEREWHQKSREKWFVDGDRNTRYFHLLASLRRNRNLIHKVEW</sequence>
<proteinExistence type="predicted"/>
<organism evidence="2 3">
    <name type="scientific">Hibiscus trionum</name>
    <name type="common">Flower of an hour</name>
    <dbReference type="NCBI Taxonomy" id="183268"/>
    <lineage>
        <taxon>Eukaryota</taxon>
        <taxon>Viridiplantae</taxon>
        <taxon>Streptophyta</taxon>
        <taxon>Embryophyta</taxon>
        <taxon>Tracheophyta</taxon>
        <taxon>Spermatophyta</taxon>
        <taxon>Magnoliopsida</taxon>
        <taxon>eudicotyledons</taxon>
        <taxon>Gunneridae</taxon>
        <taxon>Pentapetalae</taxon>
        <taxon>rosids</taxon>
        <taxon>malvids</taxon>
        <taxon>Malvales</taxon>
        <taxon>Malvaceae</taxon>
        <taxon>Malvoideae</taxon>
        <taxon>Hibiscus</taxon>
    </lineage>
</organism>
<dbReference type="InterPro" id="IPR005135">
    <property type="entry name" value="Endo/exonuclease/phosphatase"/>
</dbReference>
<dbReference type="OrthoDB" id="1750912at2759"/>
<feature type="domain" description="Endonuclease/exonuclease/phosphatase" evidence="1">
    <location>
        <begin position="6"/>
        <end position="227"/>
    </location>
</feature>
<reference evidence="2" key="1">
    <citation type="submission" date="2023-05" db="EMBL/GenBank/DDBJ databases">
        <title>Genome and transcriptome analyses reveal genes involved in the formation of fine ridges on petal epidermal cells in Hibiscus trionum.</title>
        <authorList>
            <person name="Koshimizu S."/>
            <person name="Masuda S."/>
            <person name="Ishii T."/>
            <person name="Shirasu K."/>
            <person name="Hoshino A."/>
            <person name="Arita M."/>
        </authorList>
    </citation>
    <scope>NUCLEOTIDE SEQUENCE</scope>
    <source>
        <strain evidence="2">Hamamatsu line</strain>
    </source>
</reference>
<evidence type="ECO:0000313" key="2">
    <source>
        <dbReference type="EMBL" id="GMI85575.1"/>
    </source>
</evidence>
<evidence type="ECO:0000259" key="1">
    <source>
        <dbReference type="Pfam" id="PF03372"/>
    </source>
</evidence>
<comment type="caution">
    <text evidence="2">The sequence shown here is derived from an EMBL/GenBank/DDBJ whole genome shotgun (WGS) entry which is preliminary data.</text>
</comment>
<dbReference type="InterPro" id="IPR036691">
    <property type="entry name" value="Endo/exonu/phosph_ase_sf"/>
</dbReference>
<gene>
    <name evidence="2" type="ORF">HRI_002226800</name>
</gene>
<dbReference type="AlphaFoldDB" id="A0A9W7HWB5"/>
<evidence type="ECO:0000313" key="3">
    <source>
        <dbReference type="Proteomes" id="UP001165190"/>
    </source>
</evidence>
<dbReference type="Proteomes" id="UP001165190">
    <property type="component" value="Unassembled WGS sequence"/>
</dbReference>
<name>A0A9W7HWB5_HIBTR</name>
<dbReference type="PANTHER" id="PTHR33710:SF64">
    <property type="entry name" value="ENDONUCLEASE_EXONUCLEASE_PHOSPHATASE DOMAIN-CONTAINING PROTEIN"/>
    <property type="match status" value="1"/>
</dbReference>
<dbReference type="SUPFAM" id="SSF56219">
    <property type="entry name" value="DNase I-like"/>
    <property type="match status" value="1"/>
</dbReference>
<accession>A0A9W7HWB5</accession>
<dbReference type="EMBL" id="BSYR01000020">
    <property type="protein sequence ID" value="GMI85575.1"/>
    <property type="molecule type" value="Genomic_DNA"/>
</dbReference>
<protein>
    <recommendedName>
        <fullName evidence="1">Endonuclease/exonuclease/phosphatase domain-containing protein</fullName>
    </recommendedName>
</protein>
<dbReference type="Gene3D" id="3.60.10.10">
    <property type="entry name" value="Endonuclease/exonuclease/phosphatase"/>
    <property type="match status" value="1"/>
</dbReference>
<dbReference type="Pfam" id="PF03372">
    <property type="entry name" value="Exo_endo_phos"/>
    <property type="match status" value="1"/>
</dbReference>
<dbReference type="GO" id="GO:0003824">
    <property type="term" value="F:catalytic activity"/>
    <property type="evidence" value="ECO:0007669"/>
    <property type="project" value="InterPro"/>
</dbReference>